<dbReference type="GO" id="GO:0016042">
    <property type="term" value="P:lipid catabolic process"/>
    <property type="evidence" value="ECO:0007669"/>
    <property type="project" value="InterPro"/>
</dbReference>
<evidence type="ECO:0000256" key="6">
    <source>
        <dbReference type="PIRSR" id="PIRSR601211-3"/>
    </source>
</evidence>
<feature type="disulfide bond" evidence="6">
    <location>
        <begin position="76"/>
        <end position="100"/>
    </location>
</feature>
<dbReference type="AlphaFoldDB" id="A0A7K9VG09"/>
<feature type="binding site" evidence="5">
    <location>
        <position position="65"/>
    </location>
    <ligand>
        <name>Ca(2+)</name>
        <dbReference type="ChEBI" id="CHEBI:29108"/>
    </ligand>
</feature>
<comment type="similarity">
    <text evidence="7">Belongs to the phospholipase A2 family.</text>
</comment>
<keyword evidence="5" id="KW-0479">Metal-binding</keyword>
<evidence type="ECO:0000313" key="10">
    <source>
        <dbReference type="EMBL" id="NXI71616.1"/>
    </source>
</evidence>
<dbReference type="GO" id="GO:0005543">
    <property type="term" value="F:phospholipid binding"/>
    <property type="evidence" value="ECO:0007669"/>
    <property type="project" value="TreeGrafter"/>
</dbReference>
<feature type="disulfide bond" evidence="6">
    <location>
        <begin position="66"/>
        <end position="141"/>
    </location>
</feature>
<feature type="binding site" evidence="5">
    <location>
        <position position="48"/>
    </location>
    <ligand>
        <name>Ca(2+)</name>
        <dbReference type="ChEBI" id="CHEBI:29108"/>
    </ligand>
</feature>
<evidence type="ECO:0000256" key="1">
    <source>
        <dbReference type="ARBA" id="ARBA00004613"/>
    </source>
</evidence>
<feature type="disulfide bond" evidence="6">
    <location>
        <begin position="67"/>
        <end position="107"/>
    </location>
</feature>
<dbReference type="Gene3D" id="1.20.90.10">
    <property type="entry name" value="Phospholipase A2 domain"/>
    <property type="match status" value="1"/>
</dbReference>
<sequence length="141" mass="15335">MKLLVLFVCLAGLAPAGCSVVQFGSMIELKTGKHALAYNGYGCHCGLGGSKQPVDGTDRCCHAHDCCYKRISSLRCIPHLVIYNFSTKGGQISCGPGDLCQKSACKCDKKAAECFKRNLHTYNRSYQNYLNIRCKGSKPSC</sequence>
<keyword evidence="2" id="KW-0964">Secreted</keyword>
<reference evidence="10 11" key="1">
    <citation type="submission" date="2019-09" db="EMBL/GenBank/DDBJ databases">
        <title>Bird 10,000 Genomes (B10K) Project - Family phase.</title>
        <authorList>
            <person name="Zhang G."/>
        </authorList>
    </citation>
    <scope>NUCLEOTIDE SEQUENCE [LARGE SCALE GENOMIC DNA]</scope>
    <source>
        <strain evidence="10">B10K-DU-001-57</strain>
        <tissue evidence="10">Muscle</tissue>
    </source>
</reference>
<dbReference type="PRINTS" id="PR00389">
    <property type="entry name" value="PHPHLIPASEA2"/>
</dbReference>
<dbReference type="PROSITE" id="PS00119">
    <property type="entry name" value="PA2_ASP"/>
    <property type="match status" value="1"/>
</dbReference>
<dbReference type="InterPro" id="IPR001211">
    <property type="entry name" value="PLA2"/>
</dbReference>
<feature type="non-terminal residue" evidence="10">
    <location>
        <position position="141"/>
    </location>
</feature>
<feature type="disulfide bond" evidence="6">
    <location>
        <begin position="60"/>
        <end position="114"/>
    </location>
</feature>
<keyword evidence="3 6" id="KW-1015">Disulfide bond</keyword>
<evidence type="ECO:0000256" key="3">
    <source>
        <dbReference type="ARBA" id="ARBA00023157"/>
    </source>
</evidence>
<proteinExistence type="inferred from homology"/>
<dbReference type="CDD" id="cd00125">
    <property type="entry name" value="PLA2c"/>
    <property type="match status" value="1"/>
</dbReference>
<feature type="disulfide bond" evidence="6">
    <location>
        <begin position="45"/>
        <end position="61"/>
    </location>
</feature>
<feature type="active site" evidence="4">
    <location>
        <position position="108"/>
    </location>
</feature>
<dbReference type="InterPro" id="IPR033113">
    <property type="entry name" value="PLA2_histidine"/>
</dbReference>
<feature type="chain" id="PRO_5029505675" evidence="8">
    <location>
        <begin position="19"/>
        <end position="141"/>
    </location>
</feature>
<dbReference type="OrthoDB" id="5841574at2759"/>
<dbReference type="PROSITE" id="PS00118">
    <property type="entry name" value="PA2_HIS"/>
    <property type="match status" value="1"/>
</dbReference>
<dbReference type="InterPro" id="IPR016090">
    <property type="entry name" value="PLA2-like_dom"/>
</dbReference>
<comment type="caution">
    <text evidence="10">The sequence shown here is derived from an EMBL/GenBank/DDBJ whole genome shotgun (WGS) entry which is preliminary data.</text>
</comment>
<dbReference type="GO" id="GO:0050482">
    <property type="term" value="P:arachidonate secretion"/>
    <property type="evidence" value="ECO:0007669"/>
    <property type="project" value="InterPro"/>
</dbReference>
<dbReference type="Proteomes" id="UP000567872">
    <property type="component" value="Unassembled WGS sequence"/>
</dbReference>
<keyword evidence="5" id="KW-0106">Calcium</keyword>
<dbReference type="EMBL" id="VXAA01005689">
    <property type="protein sequence ID" value="NXI71616.1"/>
    <property type="molecule type" value="Genomic_DNA"/>
</dbReference>
<evidence type="ECO:0000256" key="8">
    <source>
        <dbReference type="SAM" id="SignalP"/>
    </source>
</evidence>
<feature type="binding site" evidence="5">
    <location>
        <position position="46"/>
    </location>
    <ligand>
        <name>Ca(2+)</name>
        <dbReference type="ChEBI" id="CHEBI:29108"/>
    </ligand>
</feature>
<dbReference type="GO" id="GO:0005509">
    <property type="term" value="F:calcium ion binding"/>
    <property type="evidence" value="ECO:0007669"/>
    <property type="project" value="InterPro"/>
</dbReference>
<dbReference type="SMART" id="SM00085">
    <property type="entry name" value="PA2c"/>
    <property type="match status" value="1"/>
</dbReference>
<feature type="domain" description="Phospholipase A2-like central" evidence="9">
    <location>
        <begin position="19"/>
        <end position="135"/>
    </location>
</feature>
<dbReference type="GO" id="GO:0006644">
    <property type="term" value="P:phospholipid metabolic process"/>
    <property type="evidence" value="ECO:0007669"/>
    <property type="project" value="InterPro"/>
</dbReference>
<comment type="subcellular location">
    <subcellularLocation>
        <location evidence="1">Secreted</location>
    </subcellularLocation>
</comment>
<name>A0A7K9VG09_ANSSE</name>
<organism evidence="10 11">
    <name type="scientific">Anseranas semipalmata</name>
    <name type="common">Magpie goose</name>
    <name type="synonym">Anas semipalmata</name>
    <dbReference type="NCBI Taxonomy" id="8851"/>
    <lineage>
        <taxon>Eukaryota</taxon>
        <taxon>Metazoa</taxon>
        <taxon>Chordata</taxon>
        <taxon>Craniata</taxon>
        <taxon>Vertebrata</taxon>
        <taxon>Euteleostomi</taxon>
        <taxon>Archelosauria</taxon>
        <taxon>Archosauria</taxon>
        <taxon>Dinosauria</taxon>
        <taxon>Saurischia</taxon>
        <taxon>Theropoda</taxon>
        <taxon>Coelurosauria</taxon>
        <taxon>Aves</taxon>
        <taxon>Neognathae</taxon>
        <taxon>Galloanserae</taxon>
        <taxon>Anseriformes</taxon>
        <taxon>Anseranatidae</taxon>
        <taxon>Anseranas</taxon>
    </lineage>
</organism>
<protein>
    <submittedName>
        <fullName evidence="10">PA2GE phospholipase</fullName>
    </submittedName>
</protein>
<evidence type="ECO:0000256" key="7">
    <source>
        <dbReference type="RuleBase" id="RU003654"/>
    </source>
</evidence>
<comment type="cofactor">
    <cofactor evidence="5">
        <name>Ca(2+)</name>
        <dbReference type="ChEBI" id="CHEBI:29108"/>
    </cofactor>
    <text evidence="5">Binds 1 Ca(2+) ion per subunit.</text>
</comment>
<feature type="signal peptide" evidence="8">
    <location>
        <begin position="1"/>
        <end position="18"/>
    </location>
</feature>
<keyword evidence="8" id="KW-0732">Signal</keyword>
<evidence type="ECO:0000259" key="9">
    <source>
        <dbReference type="SMART" id="SM00085"/>
    </source>
</evidence>
<evidence type="ECO:0000313" key="11">
    <source>
        <dbReference type="Proteomes" id="UP000567872"/>
    </source>
</evidence>
<dbReference type="FunFam" id="1.20.90.10:FF:000001">
    <property type="entry name" value="Basic phospholipase A2 homolog"/>
    <property type="match status" value="1"/>
</dbReference>
<evidence type="ECO:0000256" key="5">
    <source>
        <dbReference type="PIRSR" id="PIRSR601211-2"/>
    </source>
</evidence>
<evidence type="ECO:0000256" key="2">
    <source>
        <dbReference type="ARBA" id="ARBA00022525"/>
    </source>
</evidence>
<dbReference type="GO" id="GO:0005576">
    <property type="term" value="C:extracellular region"/>
    <property type="evidence" value="ECO:0007669"/>
    <property type="project" value="UniProtKB-SubCell"/>
</dbReference>
<dbReference type="Pfam" id="PF00068">
    <property type="entry name" value="Phospholip_A2_1"/>
    <property type="match status" value="1"/>
</dbReference>
<accession>A0A7K9VG09</accession>
<feature type="active site" evidence="4">
    <location>
        <position position="64"/>
    </location>
</feature>
<dbReference type="PANTHER" id="PTHR11716:SF56">
    <property type="entry name" value="GROUP IIE SECRETORY PHOSPHOLIPASE A2"/>
    <property type="match status" value="1"/>
</dbReference>
<gene>
    <name evidence="10" type="primary">Pla2g2e</name>
    <name evidence="10" type="ORF">ANSSEM_R14420</name>
</gene>
<keyword evidence="11" id="KW-1185">Reference proteome</keyword>
<dbReference type="SUPFAM" id="SSF48619">
    <property type="entry name" value="Phospholipase A2, PLA2"/>
    <property type="match status" value="1"/>
</dbReference>
<dbReference type="InterPro" id="IPR036444">
    <property type="entry name" value="PLipase_A2_dom_sf"/>
</dbReference>
<feature type="non-terminal residue" evidence="10">
    <location>
        <position position="1"/>
    </location>
</feature>
<dbReference type="PANTHER" id="PTHR11716">
    <property type="entry name" value="PHOSPHOLIPASE A2 FAMILY MEMBER"/>
    <property type="match status" value="1"/>
</dbReference>
<feature type="disulfide bond" evidence="6">
    <location>
        <begin position="94"/>
        <end position="105"/>
    </location>
</feature>
<dbReference type="GO" id="GO:0047498">
    <property type="term" value="F:calcium-dependent phospholipase A2 activity"/>
    <property type="evidence" value="ECO:0007669"/>
    <property type="project" value="TreeGrafter"/>
</dbReference>
<evidence type="ECO:0000256" key="4">
    <source>
        <dbReference type="PIRSR" id="PIRSR601211-1"/>
    </source>
</evidence>
<dbReference type="InterPro" id="IPR033112">
    <property type="entry name" value="PLA2_Asp_AS"/>
</dbReference>